<feature type="compositionally biased region" description="Low complexity" evidence="1">
    <location>
        <begin position="63"/>
        <end position="74"/>
    </location>
</feature>
<dbReference type="AlphaFoldDB" id="K0QYM1"/>
<evidence type="ECO:0000256" key="1">
    <source>
        <dbReference type="SAM" id="MobiDB-lite"/>
    </source>
</evidence>
<dbReference type="Proteomes" id="UP000266841">
    <property type="component" value="Unassembled WGS sequence"/>
</dbReference>
<feature type="region of interest" description="Disordered" evidence="1">
    <location>
        <begin position="199"/>
        <end position="243"/>
    </location>
</feature>
<dbReference type="EMBL" id="AGNL01050017">
    <property type="protein sequence ID" value="EJK44218.1"/>
    <property type="molecule type" value="Genomic_DNA"/>
</dbReference>
<name>K0QYM1_THAOC</name>
<dbReference type="OrthoDB" id="49633at2759"/>
<keyword evidence="3" id="KW-1185">Reference proteome</keyword>
<feature type="compositionally biased region" description="Basic residues" evidence="1">
    <location>
        <begin position="675"/>
        <end position="685"/>
    </location>
</feature>
<feature type="region of interest" description="Disordered" evidence="1">
    <location>
        <begin position="633"/>
        <end position="685"/>
    </location>
</feature>
<evidence type="ECO:0000313" key="2">
    <source>
        <dbReference type="EMBL" id="EJK44218.1"/>
    </source>
</evidence>
<feature type="region of interest" description="Disordered" evidence="1">
    <location>
        <begin position="469"/>
        <end position="492"/>
    </location>
</feature>
<feature type="compositionally biased region" description="Acidic residues" evidence="1">
    <location>
        <begin position="217"/>
        <end position="234"/>
    </location>
</feature>
<reference evidence="2 3" key="1">
    <citation type="journal article" date="2012" name="Genome Biol.">
        <title>Genome and low-iron response of an oceanic diatom adapted to chronic iron limitation.</title>
        <authorList>
            <person name="Lommer M."/>
            <person name="Specht M."/>
            <person name="Roy A.S."/>
            <person name="Kraemer L."/>
            <person name="Andreson R."/>
            <person name="Gutowska M.A."/>
            <person name="Wolf J."/>
            <person name="Bergner S.V."/>
            <person name="Schilhabel M.B."/>
            <person name="Klostermeier U.C."/>
            <person name="Beiko R.G."/>
            <person name="Rosenstiel P."/>
            <person name="Hippler M."/>
            <person name="Laroche J."/>
        </authorList>
    </citation>
    <scope>NUCLEOTIDE SEQUENCE [LARGE SCALE GENOMIC DNA]</scope>
    <source>
        <strain evidence="2 3">CCMP1005</strain>
    </source>
</reference>
<feature type="region of interest" description="Disordered" evidence="1">
    <location>
        <begin position="34"/>
        <end position="87"/>
    </location>
</feature>
<dbReference type="eggNOG" id="ENOG502TDZ4">
    <property type="taxonomic scope" value="Eukaryota"/>
</dbReference>
<proteinExistence type="predicted"/>
<dbReference type="OMA" id="TNAYYRF"/>
<accession>K0QYM1</accession>
<sequence length="685" mass="76033">MIAIKPKMTRRQGICLIRRIILVSALYQHRHRASALPRNNKGQGEGSALTKPAPGGGRREHQSTSSVSRSRQTSIRGSGNARSDVSLHDSFPCGAGGSDDCRTTNVPSISGAAGPPAGSMNTTFLNRNSFAAQNNLDCPNQSDARNYKSTRSISEAMNTRGGASAVLSSTSPSDLTDDVLDQMVDDLILGTYDDNRYVSQSDEGVIDEPSESQSGEISEDEAETDIDSGDWEEPAEAHSRRRDVECVETEREVKEKEIDGGAVATATEGSTKYSALKSPARHLPQQPPTIESIVVSTTPTNAYYRFLVRRGPKGHFLAAFTLLSVQWIHTYLPFVYQSVALVLLKLRIYNPRILYDRERRRLYEARYGKPKKRGVMSKLFGSSSAAEKNAQVKQADQEATSKLKELYKVMKDGSEGILSEVKYRYLSVDFRRRHQLGNEYRIEKPRAFMGEVVEGSNVDGDATSDEVVLSDAEDEEDTTSEGSLTTSGDNRRIRRARRKVDWTAKAFMTPPRGSNKPPQVWNMVERDDIISAAMKSVSAERSFVRGRRKATARTSSGLDEYGDIEEDSPSLAKSGGYAGTMLKSVMNRVGSNGRVFGAYPNDAPPIEQCANERGVIELARRYGYGQWTEWNPSLQEEEESSDFGGGDLFDDDSSQRVDYRRRRSGGNSDVDTMVKRRKRRRRKKS</sequence>
<organism evidence="2 3">
    <name type="scientific">Thalassiosira oceanica</name>
    <name type="common">Marine diatom</name>
    <dbReference type="NCBI Taxonomy" id="159749"/>
    <lineage>
        <taxon>Eukaryota</taxon>
        <taxon>Sar</taxon>
        <taxon>Stramenopiles</taxon>
        <taxon>Ochrophyta</taxon>
        <taxon>Bacillariophyta</taxon>
        <taxon>Coscinodiscophyceae</taxon>
        <taxon>Thalassiosirophycidae</taxon>
        <taxon>Thalassiosirales</taxon>
        <taxon>Thalassiosiraceae</taxon>
        <taxon>Thalassiosira</taxon>
    </lineage>
</organism>
<protein>
    <submittedName>
        <fullName evidence="2">Uncharacterized protein</fullName>
    </submittedName>
</protein>
<comment type="caution">
    <text evidence="2">The sequence shown here is derived from an EMBL/GenBank/DDBJ whole genome shotgun (WGS) entry which is preliminary data.</text>
</comment>
<evidence type="ECO:0000313" key="3">
    <source>
        <dbReference type="Proteomes" id="UP000266841"/>
    </source>
</evidence>
<gene>
    <name evidence="2" type="ORF">THAOC_37265</name>
</gene>